<reference evidence="1 2" key="1">
    <citation type="submission" date="2024-03" db="EMBL/GenBank/DDBJ databases">
        <title>Human intestinal bacterial collection.</title>
        <authorList>
            <person name="Pauvert C."/>
            <person name="Hitch T.C.A."/>
            <person name="Clavel T."/>
        </authorList>
    </citation>
    <scope>NUCLEOTIDE SEQUENCE [LARGE SCALE GENOMIC DNA]</scope>
    <source>
        <strain evidence="1 2">CLA-SR-H028</strain>
    </source>
</reference>
<evidence type="ECO:0000313" key="2">
    <source>
        <dbReference type="Proteomes" id="UP001457898"/>
    </source>
</evidence>
<evidence type="ECO:0000313" key="1">
    <source>
        <dbReference type="EMBL" id="MEQ2430341.1"/>
    </source>
</evidence>
<sequence length="52" mass="6046">MRKEKSRSPPLPMADWKPNIETVLFSSIHLWNDEKKQSTRGLGSVAPQNLYY</sequence>
<dbReference type="RefSeq" id="WP_154640530.1">
    <property type="nucleotide sequence ID" value="NZ_JBBMFP010000003.1"/>
</dbReference>
<protein>
    <submittedName>
        <fullName evidence="1">Uncharacterized protein</fullName>
    </submittedName>
</protein>
<dbReference type="EMBL" id="JBBMFP010000003">
    <property type="protein sequence ID" value="MEQ2430341.1"/>
    <property type="molecule type" value="Genomic_DNA"/>
</dbReference>
<name>A0ABV1DIZ6_9FIRM</name>
<gene>
    <name evidence="1" type="ORF">WMO65_04920</name>
</gene>
<dbReference type="Proteomes" id="UP001457898">
    <property type="component" value="Unassembled WGS sequence"/>
</dbReference>
<proteinExistence type="predicted"/>
<accession>A0ABV1DIZ6</accession>
<organism evidence="1 2">
    <name type="scientific">Blautia caccae</name>
    <dbReference type="NCBI Taxonomy" id="3133175"/>
    <lineage>
        <taxon>Bacteria</taxon>
        <taxon>Bacillati</taxon>
        <taxon>Bacillota</taxon>
        <taxon>Clostridia</taxon>
        <taxon>Lachnospirales</taxon>
        <taxon>Lachnospiraceae</taxon>
        <taxon>Blautia</taxon>
    </lineage>
</organism>
<keyword evidence="2" id="KW-1185">Reference proteome</keyword>
<comment type="caution">
    <text evidence="1">The sequence shown here is derived from an EMBL/GenBank/DDBJ whole genome shotgun (WGS) entry which is preliminary data.</text>
</comment>